<feature type="region of interest" description="Disordered" evidence="2">
    <location>
        <begin position="218"/>
        <end position="350"/>
    </location>
</feature>
<evidence type="ECO:0000313" key="3">
    <source>
        <dbReference type="EMBL" id="KAJ7639462.1"/>
    </source>
</evidence>
<feature type="compositionally biased region" description="Acidic residues" evidence="2">
    <location>
        <begin position="643"/>
        <end position="661"/>
    </location>
</feature>
<evidence type="ECO:0000256" key="2">
    <source>
        <dbReference type="SAM" id="MobiDB-lite"/>
    </source>
</evidence>
<dbReference type="EMBL" id="JARKIF010000005">
    <property type="protein sequence ID" value="KAJ7639462.1"/>
    <property type="molecule type" value="Genomic_DNA"/>
</dbReference>
<feature type="coiled-coil region" evidence="1">
    <location>
        <begin position="87"/>
        <end position="118"/>
    </location>
</feature>
<keyword evidence="4" id="KW-1185">Reference proteome</keyword>
<feature type="compositionally biased region" description="Acidic residues" evidence="2">
    <location>
        <begin position="671"/>
        <end position="692"/>
    </location>
</feature>
<gene>
    <name evidence="3" type="ORF">FB45DRAFT_1024184</name>
</gene>
<accession>A0AAD7C5L3</accession>
<dbReference type="Proteomes" id="UP001221142">
    <property type="component" value="Unassembled WGS sequence"/>
</dbReference>
<sequence>MAPRGTPKTRGRGGSGRGTGTARKTPASKRPADQSSDFEDNTPAAKKTKSALPPRDIPARKGRGQNSTRMDPTELHAVRPKRPDGTIAAERAERDAELAELARKRKEAMELLASLNAQQDAALAAAREDAINHIDDNELSELTASEDAMDCDEDDSTVLHITQDDFDRIEGDETYHSEVEVTPVPPKANPQKRKKKAEKGSTRAEIEELMNQKKEALAAKKALQDKNAAAVSNGAGISTDWKAKKTAQVNHEQDAPEDTPAMGGLTDEHAQGTRPDNTSKKARKNTLVAIISSDTEETPSKQPETKPKPRKARTPKTPTLSKLPALGVASSQSTLKTESSESSLTPAPAKKKNALPELVAKSWASVFLPAAYNALYTSEDPMLIGLVGDDPQNPGKETVELLQAVLDAKYPGNTLQLEWGDVICSKAVSRLGEERSHIGKYGLNIVDQLFRHDKYHKITKNPPSRLRKSQTIKADAEYALRHNGPAFHKVPTPEHLSPKDPGYIKPRGFLESAPIIKTLAWFIGTQHFRIIVTETPEGDVFDFSGLPIGALALVATAIERGYKAHLTGERAKPPSFSWEHYGTAVAGWISSTKNFKRSRWESILHAAGQKVIEHIASAPVKQETGSLDGLRENMYVPSSSPAPEDEDEEEEEEGEDAAETENDGHGHGQEEDGEEDQDDGEPGQEQEQEQCEQEERGKQ</sequence>
<organism evidence="3 4">
    <name type="scientific">Roridomyces roridus</name>
    <dbReference type="NCBI Taxonomy" id="1738132"/>
    <lineage>
        <taxon>Eukaryota</taxon>
        <taxon>Fungi</taxon>
        <taxon>Dikarya</taxon>
        <taxon>Basidiomycota</taxon>
        <taxon>Agaricomycotina</taxon>
        <taxon>Agaricomycetes</taxon>
        <taxon>Agaricomycetidae</taxon>
        <taxon>Agaricales</taxon>
        <taxon>Marasmiineae</taxon>
        <taxon>Mycenaceae</taxon>
        <taxon>Roridomyces</taxon>
    </lineage>
</organism>
<name>A0AAD7C5L3_9AGAR</name>
<evidence type="ECO:0000313" key="4">
    <source>
        <dbReference type="Proteomes" id="UP001221142"/>
    </source>
</evidence>
<dbReference type="AlphaFoldDB" id="A0AAD7C5L3"/>
<protein>
    <submittedName>
        <fullName evidence="3">Uncharacterized protein</fullName>
    </submittedName>
</protein>
<feature type="region of interest" description="Disordered" evidence="2">
    <location>
        <begin position="171"/>
        <end position="205"/>
    </location>
</feature>
<comment type="caution">
    <text evidence="3">The sequence shown here is derived from an EMBL/GenBank/DDBJ whole genome shotgun (WGS) entry which is preliminary data.</text>
</comment>
<keyword evidence="1" id="KW-0175">Coiled coil</keyword>
<evidence type="ECO:0000256" key="1">
    <source>
        <dbReference type="SAM" id="Coils"/>
    </source>
</evidence>
<feature type="region of interest" description="Disordered" evidence="2">
    <location>
        <begin position="1"/>
        <end position="87"/>
    </location>
</feature>
<feature type="region of interest" description="Disordered" evidence="2">
    <location>
        <begin position="623"/>
        <end position="699"/>
    </location>
</feature>
<feature type="compositionally biased region" description="Low complexity" evidence="2">
    <location>
        <begin position="330"/>
        <end position="345"/>
    </location>
</feature>
<proteinExistence type="predicted"/>
<feature type="compositionally biased region" description="Basic and acidic residues" evidence="2">
    <location>
        <begin position="71"/>
        <end position="87"/>
    </location>
</feature>
<reference evidence="3" key="1">
    <citation type="submission" date="2023-03" db="EMBL/GenBank/DDBJ databases">
        <title>Massive genome expansion in bonnet fungi (Mycena s.s.) driven by repeated elements and novel gene families across ecological guilds.</title>
        <authorList>
            <consortium name="Lawrence Berkeley National Laboratory"/>
            <person name="Harder C.B."/>
            <person name="Miyauchi S."/>
            <person name="Viragh M."/>
            <person name="Kuo A."/>
            <person name="Thoen E."/>
            <person name="Andreopoulos B."/>
            <person name="Lu D."/>
            <person name="Skrede I."/>
            <person name="Drula E."/>
            <person name="Henrissat B."/>
            <person name="Morin E."/>
            <person name="Kohler A."/>
            <person name="Barry K."/>
            <person name="LaButti K."/>
            <person name="Morin E."/>
            <person name="Salamov A."/>
            <person name="Lipzen A."/>
            <person name="Mereny Z."/>
            <person name="Hegedus B."/>
            <person name="Baldrian P."/>
            <person name="Stursova M."/>
            <person name="Weitz H."/>
            <person name="Taylor A."/>
            <person name="Grigoriev I.V."/>
            <person name="Nagy L.G."/>
            <person name="Martin F."/>
            <person name="Kauserud H."/>
        </authorList>
    </citation>
    <scope>NUCLEOTIDE SEQUENCE</scope>
    <source>
        <strain evidence="3">9284</strain>
    </source>
</reference>